<accession>A0A9P9WS49</accession>
<dbReference type="PANTHER" id="PTHR45626">
    <property type="entry name" value="TRANSCRIPTION TERMINATION FACTOR 2-RELATED"/>
    <property type="match status" value="1"/>
</dbReference>
<evidence type="ECO:0000256" key="7">
    <source>
        <dbReference type="ARBA" id="ARBA00022833"/>
    </source>
</evidence>
<feature type="compositionally biased region" description="Polar residues" evidence="9">
    <location>
        <begin position="339"/>
        <end position="351"/>
    </location>
</feature>
<evidence type="ECO:0000256" key="3">
    <source>
        <dbReference type="ARBA" id="ARBA00022741"/>
    </source>
</evidence>
<feature type="compositionally biased region" description="Basic and acidic residues" evidence="9">
    <location>
        <begin position="354"/>
        <end position="365"/>
    </location>
</feature>
<reference evidence="12" key="1">
    <citation type="submission" date="2021-03" db="EMBL/GenBank/DDBJ databases">
        <title>Revisited historic fungal species revealed as producer of novel bioactive compounds through whole genome sequencing and comparative genomics.</title>
        <authorList>
            <person name="Vignolle G.A."/>
            <person name="Hochenegger N."/>
            <person name="Mach R.L."/>
            <person name="Mach-Aigner A.R."/>
            <person name="Javad Rahimi M."/>
            <person name="Salim K.A."/>
            <person name="Chan C.M."/>
            <person name="Lim L.B.L."/>
            <person name="Cai F."/>
            <person name="Druzhinina I.S."/>
            <person name="U'Ren J.M."/>
            <person name="Derntl C."/>
        </authorList>
    </citation>
    <scope>NUCLEOTIDE SEQUENCE</scope>
    <source>
        <strain evidence="12">TUCIM 5799</strain>
    </source>
</reference>
<keyword evidence="7" id="KW-0862">Zinc</keyword>
<evidence type="ECO:0000256" key="9">
    <source>
        <dbReference type="SAM" id="MobiDB-lite"/>
    </source>
</evidence>
<evidence type="ECO:0000256" key="8">
    <source>
        <dbReference type="ARBA" id="ARBA00022840"/>
    </source>
</evidence>
<dbReference type="GO" id="GO:0005524">
    <property type="term" value="F:ATP binding"/>
    <property type="evidence" value="ECO:0007669"/>
    <property type="project" value="UniProtKB-KW"/>
</dbReference>
<dbReference type="GO" id="GO:0004386">
    <property type="term" value="F:helicase activity"/>
    <property type="evidence" value="ECO:0007669"/>
    <property type="project" value="UniProtKB-KW"/>
</dbReference>
<dbReference type="EMBL" id="JAFIMR010000006">
    <property type="protein sequence ID" value="KAI1877353.1"/>
    <property type="molecule type" value="Genomic_DNA"/>
</dbReference>
<feature type="region of interest" description="Disordered" evidence="9">
    <location>
        <begin position="990"/>
        <end position="1024"/>
    </location>
</feature>
<proteinExistence type="predicted"/>
<feature type="compositionally biased region" description="Acidic residues" evidence="9">
    <location>
        <begin position="997"/>
        <end position="1010"/>
    </location>
</feature>
<keyword evidence="5" id="KW-0378">Hydrolase</keyword>
<evidence type="ECO:0000259" key="11">
    <source>
        <dbReference type="PROSITE" id="PS51194"/>
    </source>
</evidence>
<dbReference type="Pfam" id="PF00271">
    <property type="entry name" value="Helicase_C"/>
    <property type="match status" value="1"/>
</dbReference>
<dbReference type="InterPro" id="IPR014001">
    <property type="entry name" value="Helicase_ATP-bd"/>
</dbReference>
<evidence type="ECO:0000259" key="10">
    <source>
        <dbReference type="PROSITE" id="PS51192"/>
    </source>
</evidence>
<dbReference type="InterPro" id="IPR049730">
    <property type="entry name" value="SNF2/RAD54-like_C"/>
</dbReference>
<feature type="region of interest" description="Disordered" evidence="9">
    <location>
        <begin position="243"/>
        <end position="268"/>
    </location>
</feature>
<dbReference type="CDD" id="cd18793">
    <property type="entry name" value="SF2_C_SNF"/>
    <property type="match status" value="1"/>
</dbReference>
<keyword evidence="6" id="KW-0347">Helicase</keyword>
<organism evidence="12 13">
    <name type="scientific">Neoarthrinium moseri</name>
    <dbReference type="NCBI Taxonomy" id="1658444"/>
    <lineage>
        <taxon>Eukaryota</taxon>
        <taxon>Fungi</taxon>
        <taxon>Dikarya</taxon>
        <taxon>Ascomycota</taxon>
        <taxon>Pezizomycotina</taxon>
        <taxon>Sordariomycetes</taxon>
        <taxon>Xylariomycetidae</taxon>
        <taxon>Amphisphaeriales</taxon>
        <taxon>Apiosporaceae</taxon>
        <taxon>Neoarthrinium</taxon>
    </lineage>
</organism>
<gene>
    <name evidence="12" type="ORF">JX265_003361</name>
</gene>
<dbReference type="CDD" id="cd18008">
    <property type="entry name" value="DEXDc_SHPRH-like"/>
    <property type="match status" value="1"/>
</dbReference>
<dbReference type="PANTHER" id="PTHR45626:SF17">
    <property type="entry name" value="HELICASE-LIKE TRANSCRIPTION FACTOR"/>
    <property type="match status" value="1"/>
</dbReference>
<evidence type="ECO:0000256" key="1">
    <source>
        <dbReference type="ARBA" id="ARBA00004123"/>
    </source>
</evidence>
<keyword evidence="2" id="KW-0479">Metal-binding</keyword>
<dbReference type="Gene3D" id="3.40.50.10810">
    <property type="entry name" value="Tandem AAA-ATPase domain"/>
    <property type="match status" value="1"/>
</dbReference>
<dbReference type="InterPro" id="IPR050628">
    <property type="entry name" value="SNF2_RAD54_helicase_TF"/>
</dbReference>
<feature type="region of interest" description="Disordered" evidence="9">
    <location>
        <begin position="1037"/>
        <end position="1060"/>
    </location>
</feature>
<dbReference type="InterPro" id="IPR001650">
    <property type="entry name" value="Helicase_C-like"/>
</dbReference>
<keyword evidence="3" id="KW-0547">Nucleotide-binding</keyword>
<dbReference type="GO" id="GO:0006281">
    <property type="term" value="P:DNA repair"/>
    <property type="evidence" value="ECO:0007669"/>
    <property type="project" value="TreeGrafter"/>
</dbReference>
<dbReference type="SMART" id="SM00490">
    <property type="entry name" value="HELICc"/>
    <property type="match status" value="1"/>
</dbReference>
<dbReference type="InterPro" id="IPR000330">
    <property type="entry name" value="SNF2_N"/>
</dbReference>
<feature type="region of interest" description="Disordered" evidence="9">
    <location>
        <begin position="159"/>
        <end position="230"/>
    </location>
</feature>
<keyword evidence="13" id="KW-1185">Reference proteome</keyword>
<feature type="compositionally biased region" description="Basic and acidic residues" evidence="9">
    <location>
        <begin position="194"/>
        <end position="208"/>
    </location>
</feature>
<feature type="region of interest" description="Disordered" evidence="9">
    <location>
        <begin position="338"/>
        <end position="385"/>
    </location>
</feature>
<keyword evidence="4" id="KW-0863">Zinc-finger</keyword>
<dbReference type="Gene3D" id="3.40.50.300">
    <property type="entry name" value="P-loop containing nucleotide triphosphate hydrolases"/>
    <property type="match status" value="1"/>
</dbReference>
<dbReference type="PROSITE" id="PS51194">
    <property type="entry name" value="HELICASE_CTER"/>
    <property type="match status" value="1"/>
</dbReference>
<dbReference type="Proteomes" id="UP000829685">
    <property type="component" value="Unassembled WGS sequence"/>
</dbReference>
<feature type="domain" description="Helicase ATP-binding" evidence="10">
    <location>
        <begin position="553"/>
        <end position="746"/>
    </location>
</feature>
<dbReference type="PROSITE" id="PS00518">
    <property type="entry name" value="ZF_RING_1"/>
    <property type="match status" value="1"/>
</dbReference>
<dbReference type="CDD" id="cd16449">
    <property type="entry name" value="RING-HC"/>
    <property type="match status" value="1"/>
</dbReference>
<feature type="region of interest" description="Disordered" evidence="9">
    <location>
        <begin position="40"/>
        <end position="61"/>
    </location>
</feature>
<keyword evidence="8" id="KW-0067">ATP-binding</keyword>
<evidence type="ECO:0000313" key="12">
    <source>
        <dbReference type="EMBL" id="KAI1877353.1"/>
    </source>
</evidence>
<dbReference type="InterPro" id="IPR027417">
    <property type="entry name" value="P-loop_NTPase"/>
</dbReference>
<dbReference type="GO" id="GO:0016787">
    <property type="term" value="F:hydrolase activity"/>
    <property type="evidence" value="ECO:0007669"/>
    <property type="project" value="UniProtKB-KW"/>
</dbReference>
<dbReference type="Pfam" id="PF00176">
    <property type="entry name" value="SNF2-rel_dom"/>
    <property type="match status" value="1"/>
</dbReference>
<protein>
    <submittedName>
        <fullName evidence="12">Uncharacterized protein</fullName>
    </submittedName>
</protein>
<evidence type="ECO:0000256" key="2">
    <source>
        <dbReference type="ARBA" id="ARBA00022723"/>
    </source>
</evidence>
<evidence type="ECO:0000313" key="13">
    <source>
        <dbReference type="Proteomes" id="UP000829685"/>
    </source>
</evidence>
<evidence type="ECO:0000256" key="5">
    <source>
        <dbReference type="ARBA" id="ARBA00022801"/>
    </source>
</evidence>
<sequence length="1230" mass="138742">MINVDGPSTDQNQSEFLLCDLSNRKEVAAKRYCRQDRNISVPRTGGSVEPESQVAQQNYSSNKVDRAKGDMDLNQVHSDDLRSGASNYSNNSATLHSGDASLIPRTGIEVTKQHHNYIMHGSHTSNISGANLISASVIPTLQKPIDNVSSFTQSATNPYKNHIARRDDDADDESLFVPSQRSTPKPPQSGYHKLKYEKVPDAATDKQVPHLATSVKSGAASRIPPGNDDQLHNVCTEFYNDRTDESQLRHPTSGHAVPSSTGRTQREPQLLDQPMEDAASSTISCESLRQALKDLKHQKAILEDDAIMHPNDADIKQKILDIDVLIEEITVQVREAMLSQRSQSADQTHGYSQAEKRKRSDDMKMGSKRQKVDIQGQKAPDDDMKMKSRVQIKDHHDFWQEYSKKQKSDINKIYRILAREPKNSPRISQHKETLEEVDSQTVFGTQQKPEPNAALSRLMSYSDPMQARIIQSDHPDVRDIKATNKKEQLKQQRKNVPEDCDMNKFRDDRRLLEDAIDTFGYKKCKPSNGMWRLEGIITPLHDYQILGDSWMIIKELSRDRGGILADQMGLGKTIQCLATAMVNRPITKQSQDRPKPTLIVVPATIRQQWVQAIEDHVDSNVMKGCLPYKSGIGMNVDALECMAFVIATYDDIRASYYPSNILKKIELGDYTDEEKDELKKTHLGPLHRMQFHRVILDEAHNIKGDKTQGASACGALMSTYRWCVTGTPLINDPIELWSYFNFLKVRWLPSKANFLKLLRGREIPENGDQLTRMINHMILARKSNDIFMGRPLYSIPKCHVETIRVDLFEEESIFYKYVVNDFVDRTNELLQKHEENGTTPPKELNHAHLTLCLRLRQAATHLFLLEPVIKRIMRREDIERIQAELQAINEKTLLCKQIESSIPTAMDEATFGASKYDHAFDVSSGMELALLWHSEGVCKGCLTELKNAQIYSCGHKLCGSCAGIMIVKANQLRCAKPRCIECNQELEGGRPDVTKIDEDEDGLSVDDESDYGSSNGNEYTSAHAEEDADYRRFKEVQATVNSSRTKSPKGKDGKPLGNDHFNFQPRGEAFMTSLLTECDKRYSANNPVIPSSKIGKAIEVVKCWQRESPSDKIIIFQQFSGGIGITGRMLQHEKIGFVYLTGGLSAAKRDKAIEAFKNSSKIKVMVASLKCGGVGLNLTCANRVILVEPWFNHHMELQAFARVFRLGQMKPCYFVNLIATGTLDEKIFEK</sequence>
<dbReference type="SMART" id="SM00487">
    <property type="entry name" value="DEXDc"/>
    <property type="match status" value="1"/>
</dbReference>
<comment type="caution">
    <text evidence="12">The sequence shown here is derived from an EMBL/GenBank/DDBJ whole genome shotgun (WGS) entry which is preliminary data.</text>
</comment>
<feature type="domain" description="Helicase C-terminal" evidence="11">
    <location>
        <begin position="1093"/>
        <end position="1230"/>
    </location>
</feature>
<evidence type="ECO:0000256" key="6">
    <source>
        <dbReference type="ARBA" id="ARBA00022806"/>
    </source>
</evidence>
<dbReference type="InterPro" id="IPR002464">
    <property type="entry name" value="DNA/RNA_helicase_DEAH_CS"/>
</dbReference>
<dbReference type="GO" id="GO:0008094">
    <property type="term" value="F:ATP-dependent activity, acting on DNA"/>
    <property type="evidence" value="ECO:0007669"/>
    <property type="project" value="TreeGrafter"/>
</dbReference>
<dbReference type="PROSITE" id="PS51192">
    <property type="entry name" value="HELICASE_ATP_BIND_1"/>
    <property type="match status" value="1"/>
</dbReference>
<dbReference type="GO" id="GO:0008270">
    <property type="term" value="F:zinc ion binding"/>
    <property type="evidence" value="ECO:0007669"/>
    <property type="project" value="UniProtKB-KW"/>
</dbReference>
<evidence type="ECO:0000256" key="4">
    <source>
        <dbReference type="ARBA" id="ARBA00022771"/>
    </source>
</evidence>
<name>A0A9P9WS49_9PEZI</name>
<dbReference type="InterPro" id="IPR038718">
    <property type="entry name" value="SNF2-like_sf"/>
</dbReference>
<dbReference type="SUPFAM" id="SSF52540">
    <property type="entry name" value="P-loop containing nucleoside triphosphate hydrolases"/>
    <property type="match status" value="2"/>
</dbReference>
<dbReference type="GO" id="GO:0005634">
    <property type="term" value="C:nucleus"/>
    <property type="evidence" value="ECO:0007669"/>
    <property type="project" value="UniProtKB-SubCell"/>
</dbReference>
<comment type="subcellular location">
    <subcellularLocation>
        <location evidence="1">Nucleus</location>
    </subcellularLocation>
</comment>
<dbReference type="AlphaFoldDB" id="A0A9P9WS49"/>
<dbReference type="PROSITE" id="PS00690">
    <property type="entry name" value="DEAH_ATP_HELICASE"/>
    <property type="match status" value="1"/>
</dbReference>
<dbReference type="InterPro" id="IPR017907">
    <property type="entry name" value="Znf_RING_CS"/>
</dbReference>
<feature type="compositionally biased region" description="Polar residues" evidence="9">
    <location>
        <begin position="1011"/>
        <end position="1020"/>
    </location>
</feature>